<sequence>MSISTTQDRLAAEQVLDLATRERAKALSRREWKHRLAGFGYNIRETDAGDVIETLRSCVQVCVLPSALSA</sequence>
<keyword evidence="2" id="KW-1185">Reference proteome</keyword>
<gene>
    <name evidence="1" type="ORF">ACERZ8_05975</name>
</gene>
<dbReference type="EMBL" id="JBHDIY010000002">
    <property type="protein sequence ID" value="MFL4469439.1"/>
    <property type="molecule type" value="Genomic_DNA"/>
</dbReference>
<accession>A0ABW8URT5</accession>
<protein>
    <recommendedName>
        <fullName evidence="3">DUF559 domain-containing protein</fullName>
    </recommendedName>
</protein>
<name>A0ABW8URT5_9RHOB</name>
<evidence type="ECO:0008006" key="3">
    <source>
        <dbReference type="Google" id="ProtNLM"/>
    </source>
</evidence>
<organism evidence="1 2">
    <name type="scientific">Tateyamaria armeniaca</name>
    <dbReference type="NCBI Taxonomy" id="2518930"/>
    <lineage>
        <taxon>Bacteria</taxon>
        <taxon>Pseudomonadati</taxon>
        <taxon>Pseudomonadota</taxon>
        <taxon>Alphaproteobacteria</taxon>
        <taxon>Rhodobacterales</taxon>
        <taxon>Roseobacteraceae</taxon>
        <taxon>Tateyamaria</taxon>
    </lineage>
</organism>
<evidence type="ECO:0000313" key="1">
    <source>
        <dbReference type="EMBL" id="MFL4469439.1"/>
    </source>
</evidence>
<evidence type="ECO:0000313" key="2">
    <source>
        <dbReference type="Proteomes" id="UP001627408"/>
    </source>
</evidence>
<dbReference type="RefSeq" id="WP_407591283.1">
    <property type="nucleotide sequence ID" value="NZ_JBHDIY010000002.1"/>
</dbReference>
<comment type="caution">
    <text evidence="1">The sequence shown here is derived from an EMBL/GenBank/DDBJ whole genome shotgun (WGS) entry which is preliminary data.</text>
</comment>
<reference evidence="1 2" key="1">
    <citation type="submission" date="2024-08" db="EMBL/GenBank/DDBJ databases">
        <title>Tateyamaria sp. nov., isolated from marine algae.</title>
        <authorList>
            <person name="Choi B.J."/>
            <person name="Kim J.M."/>
            <person name="Lee J.K."/>
            <person name="Choi D.G."/>
            <person name="Bayburt H."/>
            <person name="Baek J.H."/>
            <person name="Han D.M."/>
            <person name="Jeon C.O."/>
        </authorList>
    </citation>
    <scope>NUCLEOTIDE SEQUENCE [LARGE SCALE GENOMIC DNA]</scope>
    <source>
        <strain evidence="1 2">KMU-156</strain>
    </source>
</reference>
<proteinExistence type="predicted"/>
<dbReference type="Proteomes" id="UP001627408">
    <property type="component" value="Unassembled WGS sequence"/>
</dbReference>